<evidence type="ECO:0000313" key="6">
    <source>
        <dbReference type="Proteomes" id="UP001595384"/>
    </source>
</evidence>
<dbReference type="Proteomes" id="UP001595384">
    <property type="component" value="Unassembled WGS sequence"/>
</dbReference>
<keyword evidence="3" id="KW-0804">Transcription</keyword>
<protein>
    <submittedName>
        <fullName evidence="5">Helix-turn-helix domain-containing protein</fullName>
    </submittedName>
</protein>
<dbReference type="InterPro" id="IPR018060">
    <property type="entry name" value="HTH_AraC"/>
</dbReference>
<keyword evidence="6" id="KW-1185">Reference proteome</keyword>
<evidence type="ECO:0000256" key="2">
    <source>
        <dbReference type="ARBA" id="ARBA00023125"/>
    </source>
</evidence>
<keyword evidence="2" id="KW-0238">DNA-binding</keyword>
<dbReference type="EMBL" id="JBHRSE010000118">
    <property type="protein sequence ID" value="MFC3025369.1"/>
    <property type="molecule type" value="Genomic_DNA"/>
</dbReference>
<dbReference type="PANTHER" id="PTHR11019">
    <property type="entry name" value="HTH-TYPE TRANSCRIPTIONAL REGULATOR NIMR"/>
    <property type="match status" value="1"/>
</dbReference>
<evidence type="ECO:0000313" key="5">
    <source>
        <dbReference type="EMBL" id="MFC3025369.1"/>
    </source>
</evidence>
<dbReference type="InterPro" id="IPR018062">
    <property type="entry name" value="HTH_AraC-typ_CS"/>
</dbReference>
<dbReference type="Pfam" id="PF12833">
    <property type="entry name" value="HTH_18"/>
    <property type="match status" value="1"/>
</dbReference>
<gene>
    <name evidence="5" type="ORF">ACFODT_16310</name>
</gene>
<dbReference type="PROSITE" id="PS00041">
    <property type="entry name" value="HTH_ARAC_FAMILY_1"/>
    <property type="match status" value="1"/>
</dbReference>
<sequence length="117" mass="13408">MSLTRACYFSRLPFLWETDLLSEPEKIPTQQTLSHRFGISTRTLSRIFIKETGMTFNQWRQLAKLITSMQWLLDGMSIQNVAERSGYSNVSAYISAFKQWFAETPGQFKKSAGATIS</sequence>
<dbReference type="Gene3D" id="1.10.10.60">
    <property type="entry name" value="Homeodomain-like"/>
    <property type="match status" value="2"/>
</dbReference>
<dbReference type="SUPFAM" id="SSF46689">
    <property type="entry name" value="Homeodomain-like"/>
    <property type="match status" value="2"/>
</dbReference>
<dbReference type="PANTHER" id="PTHR11019:SF199">
    <property type="entry name" value="HTH-TYPE TRANSCRIPTIONAL REGULATOR NIMR"/>
    <property type="match status" value="1"/>
</dbReference>
<dbReference type="RefSeq" id="WP_241967738.1">
    <property type="nucleotide sequence ID" value="NZ_AP024911.1"/>
</dbReference>
<dbReference type="InterPro" id="IPR009057">
    <property type="entry name" value="Homeodomain-like_sf"/>
</dbReference>
<evidence type="ECO:0000259" key="4">
    <source>
        <dbReference type="PROSITE" id="PS01124"/>
    </source>
</evidence>
<dbReference type="PROSITE" id="PS01124">
    <property type="entry name" value="HTH_ARAC_FAMILY_2"/>
    <property type="match status" value="1"/>
</dbReference>
<reference evidence="6" key="1">
    <citation type="journal article" date="2019" name="Int. J. Syst. Evol. Microbiol.">
        <title>The Global Catalogue of Microorganisms (GCM) 10K type strain sequencing project: providing services to taxonomists for standard genome sequencing and annotation.</title>
        <authorList>
            <consortium name="The Broad Institute Genomics Platform"/>
            <consortium name="The Broad Institute Genome Sequencing Center for Infectious Disease"/>
            <person name="Wu L."/>
            <person name="Ma J."/>
        </authorList>
    </citation>
    <scope>NUCLEOTIDE SEQUENCE [LARGE SCALE GENOMIC DNA]</scope>
    <source>
        <strain evidence="6">KCTC 62784</strain>
    </source>
</reference>
<proteinExistence type="predicted"/>
<feature type="domain" description="HTH araC/xylS-type" evidence="4">
    <location>
        <begin position="10"/>
        <end position="111"/>
    </location>
</feature>
<accession>A0ABV7CEI4</accession>
<comment type="caution">
    <text evidence="5">The sequence shown here is derived from an EMBL/GenBank/DDBJ whole genome shotgun (WGS) entry which is preliminary data.</text>
</comment>
<keyword evidence="1" id="KW-0805">Transcription regulation</keyword>
<name>A0ABV7CEI4_9VIBR</name>
<dbReference type="SMART" id="SM00342">
    <property type="entry name" value="HTH_ARAC"/>
    <property type="match status" value="1"/>
</dbReference>
<evidence type="ECO:0000256" key="1">
    <source>
        <dbReference type="ARBA" id="ARBA00023015"/>
    </source>
</evidence>
<evidence type="ECO:0000256" key="3">
    <source>
        <dbReference type="ARBA" id="ARBA00023163"/>
    </source>
</evidence>
<organism evidence="5 6">
    <name type="scientific">Vibrio zhugei</name>
    <dbReference type="NCBI Taxonomy" id="2479546"/>
    <lineage>
        <taxon>Bacteria</taxon>
        <taxon>Pseudomonadati</taxon>
        <taxon>Pseudomonadota</taxon>
        <taxon>Gammaproteobacteria</taxon>
        <taxon>Vibrionales</taxon>
        <taxon>Vibrionaceae</taxon>
        <taxon>Vibrio</taxon>
    </lineage>
</organism>